<evidence type="ECO:0000313" key="2">
    <source>
        <dbReference type="Proteomes" id="UP000473854"/>
    </source>
</evidence>
<evidence type="ECO:0000313" key="1">
    <source>
        <dbReference type="EMBL" id="MTD12303.1"/>
    </source>
</evidence>
<accession>A0A6L6GHM1</accession>
<proteinExistence type="predicted"/>
<protein>
    <submittedName>
        <fullName evidence="1">Uncharacterized protein</fullName>
    </submittedName>
</protein>
<dbReference type="AlphaFoldDB" id="A0A6L6GHM1"/>
<name>A0A6L6GHM1_9GAMM</name>
<dbReference type="EMBL" id="WLYL01000079">
    <property type="protein sequence ID" value="MTD12303.1"/>
    <property type="molecule type" value="Genomic_DNA"/>
</dbReference>
<dbReference type="RefSeq" id="WP_154773813.1">
    <property type="nucleotide sequence ID" value="NZ_WLYL01000079.1"/>
</dbReference>
<gene>
    <name evidence="1" type="ORF">GIX10_13045</name>
</gene>
<reference evidence="1 2" key="1">
    <citation type="submission" date="2019-11" db="EMBL/GenBank/DDBJ databases">
        <authorList>
            <person name="An D."/>
        </authorList>
    </citation>
    <scope>NUCLEOTIDE SEQUENCE [LARGE SCALE GENOMIC DNA]</scope>
    <source>
        <strain evidence="1 2">YIM 103518</strain>
    </source>
</reference>
<dbReference type="Proteomes" id="UP000473854">
    <property type="component" value="Unassembled WGS sequence"/>
</dbReference>
<sequence>MGGNCKVVASLINFEHAYFSEDISTNKPEHCISKIKSIPEKYNLIKQLLDALLDQNEAALPEGAVQWSNISELEALIPKVILQDEAGPA</sequence>
<organism evidence="1 2">
    <name type="scientific">Acinetobacter faecalis</name>
    <dbReference type="NCBI Taxonomy" id="2665161"/>
    <lineage>
        <taxon>Bacteria</taxon>
        <taxon>Pseudomonadati</taxon>
        <taxon>Pseudomonadota</taxon>
        <taxon>Gammaproteobacteria</taxon>
        <taxon>Moraxellales</taxon>
        <taxon>Moraxellaceae</taxon>
        <taxon>Acinetobacter</taxon>
    </lineage>
</organism>
<comment type="caution">
    <text evidence="1">The sequence shown here is derived from an EMBL/GenBank/DDBJ whole genome shotgun (WGS) entry which is preliminary data.</text>
</comment>